<sequence>MTQVIKNTGIQTLEKFSTAFKEKDGAKIKQLYHDDVRIWHGSTRQSQDREDNVAFLSNVFDLANNIEYINIKRHAIDGGAVQQHTLVGTFKDGTEMPSLEACLVVKVNQEGLITEIDEYFDASQFGEVWKRLA</sequence>
<dbReference type="SUPFAM" id="SSF54427">
    <property type="entry name" value="NTF2-like"/>
    <property type="match status" value="1"/>
</dbReference>
<proteinExistence type="predicted"/>
<organism evidence="2 3">
    <name type="scientific">Epilithonimonas hungarica</name>
    <dbReference type="NCBI Taxonomy" id="454006"/>
    <lineage>
        <taxon>Bacteria</taxon>
        <taxon>Pseudomonadati</taxon>
        <taxon>Bacteroidota</taxon>
        <taxon>Flavobacteriia</taxon>
        <taxon>Flavobacteriales</taxon>
        <taxon>Weeksellaceae</taxon>
        <taxon>Chryseobacterium group</taxon>
        <taxon>Epilithonimonas</taxon>
    </lineage>
</organism>
<dbReference type="Gene3D" id="3.10.450.50">
    <property type="match status" value="1"/>
</dbReference>
<dbReference type="AlphaFoldDB" id="A0A1G7SD11"/>
<name>A0A1G7SD11_9FLAO</name>
<dbReference type="GO" id="GO:0016787">
    <property type="term" value="F:hydrolase activity"/>
    <property type="evidence" value="ECO:0007669"/>
    <property type="project" value="UniProtKB-KW"/>
</dbReference>
<gene>
    <name evidence="2" type="ORF">SAMN05421825_2922</name>
</gene>
<dbReference type="STRING" id="454006.SAMN05421825_2922"/>
<dbReference type="EMBL" id="FNBH01000003">
    <property type="protein sequence ID" value="SDG20090.1"/>
    <property type="molecule type" value="Genomic_DNA"/>
</dbReference>
<dbReference type="InterPro" id="IPR037401">
    <property type="entry name" value="SnoaL-like"/>
</dbReference>
<dbReference type="Pfam" id="PF12680">
    <property type="entry name" value="SnoaL_2"/>
    <property type="match status" value="1"/>
</dbReference>
<feature type="domain" description="SnoaL-like" evidence="1">
    <location>
        <begin position="14"/>
        <end position="116"/>
    </location>
</feature>
<dbReference type="OrthoDB" id="7207122at2"/>
<evidence type="ECO:0000259" key="1">
    <source>
        <dbReference type="Pfam" id="PF12680"/>
    </source>
</evidence>
<reference evidence="3" key="1">
    <citation type="submission" date="2016-10" db="EMBL/GenBank/DDBJ databases">
        <authorList>
            <person name="Varghese N."/>
            <person name="Submissions S."/>
        </authorList>
    </citation>
    <scope>NUCLEOTIDE SEQUENCE [LARGE SCALE GENOMIC DNA]</scope>
    <source>
        <strain evidence="3">DSM 19684</strain>
    </source>
</reference>
<keyword evidence="3" id="KW-1185">Reference proteome</keyword>
<evidence type="ECO:0000313" key="3">
    <source>
        <dbReference type="Proteomes" id="UP000199203"/>
    </source>
</evidence>
<protein>
    <submittedName>
        <fullName evidence="2">Limonene-1,2-epoxide hydrolase</fullName>
    </submittedName>
</protein>
<dbReference type="RefSeq" id="WP_089874134.1">
    <property type="nucleotide sequence ID" value="NZ_FNBH01000003.1"/>
</dbReference>
<evidence type="ECO:0000313" key="2">
    <source>
        <dbReference type="EMBL" id="SDG20090.1"/>
    </source>
</evidence>
<dbReference type="Proteomes" id="UP000199203">
    <property type="component" value="Unassembled WGS sequence"/>
</dbReference>
<keyword evidence="2" id="KW-0378">Hydrolase</keyword>
<accession>A0A1G7SD11</accession>
<dbReference type="InterPro" id="IPR032710">
    <property type="entry name" value="NTF2-like_dom_sf"/>
</dbReference>